<feature type="region of interest" description="Disordered" evidence="1">
    <location>
        <begin position="73"/>
        <end position="93"/>
    </location>
</feature>
<protein>
    <submittedName>
        <fullName evidence="2">Uncharacterized protein</fullName>
    </submittedName>
</protein>
<reference evidence="2 3" key="1">
    <citation type="journal article" date="2015" name="Int. J. Syst. Evol. Microbiol.">
        <title>Burkholderia monticola sp. nov., isolated from mountain soil.</title>
        <authorList>
            <person name="Baek I."/>
            <person name="Seo B."/>
            <person name="Lee I."/>
            <person name="Yi H."/>
            <person name="Chun J."/>
        </authorList>
    </citation>
    <scope>NUCLEOTIDE SEQUENCE [LARGE SCALE GENOMIC DNA]</scope>
    <source>
        <strain evidence="2 3">JC2948</strain>
    </source>
</reference>
<gene>
    <name evidence="2" type="ORF">CI15_07100</name>
</gene>
<proteinExistence type="predicted"/>
<organism evidence="2 3">
    <name type="scientific">Paraburkholderia monticola</name>
    <dbReference type="NCBI Taxonomy" id="1399968"/>
    <lineage>
        <taxon>Bacteria</taxon>
        <taxon>Pseudomonadati</taxon>
        <taxon>Pseudomonadota</taxon>
        <taxon>Betaproteobacteria</taxon>
        <taxon>Burkholderiales</taxon>
        <taxon>Burkholderiaceae</taxon>
        <taxon>Paraburkholderia</taxon>
    </lineage>
</organism>
<sequence>MKQLTPIVGQLDQQISHGFLVGNVHVAAHLAFKRADRYIAAFAADTCADTRIVGRIVDAQIMQSLYDLKQGSGISRQGARNGVFGDQRQRRCG</sequence>
<comment type="caution">
    <text evidence="2">The sequence shown here is derived from an EMBL/GenBank/DDBJ whole genome shotgun (WGS) entry which is preliminary data.</text>
</comment>
<evidence type="ECO:0000313" key="3">
    <source>
        <dbReference type="Proteomes" id="UP000075613"/>
    </source>
</evidence>
<evidence type="ECO:0000256" key="1">
    <source>
        <dbReference type="SAM" id="MobiDB-lite"/>
    </source>
</evidence>
<dbReference type="Proteomes" id="UP000075613">
    <property type="component" value="Unassembled WGS sequence"/>
</dbReference>
<evidence type="ECO:0000313" key="2">
    <source>
        <dbReference type="EMBL" id="KXU89938.1"/>
    </source>
</evidence>
<name>A0A149PY03_9BURK</name>
<dbReference type="EMBL" id="LRBG01000004">
    <property type="protein sequence ID" value="KXU89938.1"/>
    <property type="molecule type" value="Genomic_DNA"/>
</dbReference>
<accession>A0A149PY03</accession>
<keyword evidence="3" id="KW-1185">Reference proteome</keyword>
<dbReference type="AlphaFoldDB" id="A0A149PY03"/>